<evidence type="ECO:0000256" key="4">
    <source>
        <dbReference type="ARBA" id="ARBA00022519"/>
    </source>
</evidence>
<keyword evidence="3" id="KW-1003">Cell membrane</keyword>
<sequence>MNTQPIHQANARPCTQCMPFFIASGIVAGYGQSEVLQGASIRVDAGETVGLLGRNGSGRSTFLKAVMKLLPSKGIVSLNGVPLERAKTHEISRAGIGYVPEDRAIFPDLTVRENLSVGLPQSSGRKTPSTSPARARPWTEDEFFDLFPNLKRRANVAGGALSGGEQQMLTICRALMGQPELLLVDEPTEGLSLSMVDQVAQLLKEVARRGVAVLLVEQKLTIALGLCDRINVMGHGRIVFDGTVDEFENNQAVRAEWLEV</sequence>
<dbReference type="InterPro" id="IPR003439">
    <property type="entry name" value="ABC_transporter-like_ATP-bd"/>
</dbReference>
<dbReference type="InterPro" id="IPR017871">
    <property type="entry name" value="ABC_transporter-like_CS"/>
</dbReference>
<keyword evidence="7" id="KW-0029">Amino-acid transport</keyword>
<protein>
    <submittedName>
        <fullName evidence="9">ABC transporter</fullName>
    </submittedName>
</protein>
<evidence type="ECO:0000256" key="6">
    <source>
        <dbReference type="ARBA" id="ARBA00022840"/>
    </source>
</evidence>
<dbReference type="InterPro" id="IPR027417">
    <property type="entry name" value="P-loop_NTPase"/>
</dbReference>
<reference evidence="9" key="1">
    <citation type="submission" date="2016-01" db="EMBL/GenBank/DDBJ databases">
        <authorList>
            <person name="Peeters C."/>
        </authorList>
    </citation>
    <scope>NUCLEOTIDE SEQUENCE [LARGE SCALE GENOMIC DNA]</scope>
    <source>
        <strain evidence="9">LMG 22940</strain>
    </source>
</reference>
<dbReference type="Proteomes" id="UP000054770">
    <property type="component" value="Unassembled WGS sequence"/>
</dbReference>
<name>A0A158I894_9BURK</name>
<evidence type="ECO:0000256" key="5">
    <source>
        <dbReference type="ARBA" id="ARBA00022741"/>
    </source>
</evidence>
<dbReference type="PANTHER" id="PTHR43820">
    <property type="entry name" value="HIGH-AFFINITY BRANCHED-CHAIN AMINO ACID TRANSPORT ATP-BINDING PROTEIN LIVF"/>
    <property type="match status" value="1"/>
</dbReference>
<dbReference type="SMART" id="SM00382">
    <property type="entry name" value="AAA"/>
    <property type="match status" value="1"/>
</dbReference>
<dbReference type="GO" id="GO:0005524">
    <property type="term" value="F:ATP binding"/>
    <property type="evidence" value="ECO:0007669"/>
    <property type="project" value="UniProtKB-KW"/>
</dbReference>
<organism evidence="9 10">
    <name type="scientific">Caballeronia choica</name>
    <dbReference type="NCBI Taxonomy" id="326476"/>
    <lineage>
        <taxon>Bacteria</taxon>
        <taxon>Pseudomonadati</taxon>
        <taxon>Pseudomonadota</taxon>
        <taxon>Betaproteobacteria</taxon>
        <taxon>Burkholderiales</taxon>
        <taxon>Burkholderiaceae</taxon>
        <taxon>Caballeronia</taxon>
    </lineage>
</organism>
<proteinExistence type="inferred from homology"/>
<evidence type="ECO:0000256" key="1">
    <source>
        <dbReference type="ARBA" id="ARBA00005417"/>
    </source>
</evidence>
<evidence type="ECO:0000256" key="2">
    <source>
        <dbReference type="ARBA" id="ARBA00022448"/>
    </source>
</evidence>
<evidence type="ECO:0000313" key="10">
    <source>
        <dbReference type="Proteomes" id="UP000054770"/>
    </source>
</evidence>
<dbReference type="Pfam" id="PF00005">
    <property type="entry name" value="ABC_tran"/>
    <property type="match status" value="1"/>
</dbReference>
<keyword evidence="10" id="KW-1185">Reference proteome</keyword>
<dbReference type="PANTHER" id="PTHR43820:SF2">
    <property type="entry name" value="ABC TRANSPORTER ATP-BINDING PROTEIN"/>
    <property type="match status" value="1"/>
</dbReference>
<dbReference type="GO" id="GO:0016887">
    <property type="term" value="F:ATP hydrolysis activity"/>
    <property type="evidence" value="ECO:0007669"/>
    <property type="project" value="InterPro"/>
</dbReference>
<dbReference type="InterPro" id="IPR003593">
    <property type="entry name" value="AAA+_ATPase"/>
</dbReference>
<accession>A0A158I894</accession>
<evidence type="ECO:0000259" key="8">
    <source>
        <dbReference type="PROSITE" id="PS50893"/>
    </source>
</evidence>
<dbReference type="GO" id="GO:0015658">
    <property type="term" value="F:branched-chain amino acid transmembrane transporter activity"/>
    <property type="evidence" value="ECO:0007669"/>
    <property type="project" value="TreeGrafter"/>
</dbReference>
<keyword evidence="2" id="KW-0813">Transport</keyword>
<gene>
    <name evidence="9" type="ORF">AWB68_02568</name>
</gene>
<keyword evidence="5" id="KW-0547">Nucleotide-binding</keyword>
<dbReference type="Gene3D" id="3.40.50.300">
    <property type="entry name" value="P-loop containing nucleotide triphosphate hydrolases"/>
    <property type="match status" value="1"/>
</dbReference>
<dbReference type="PROSITE" id="PS00211">
    <property type="entry name" value="ABC_TRANSPORTER_1"/>
    <property type="match status" value="1"/>
</dbReference>
<evidence type="ECO:0000313" key="9">
    <source>
        <dbReference type="EMBL" id="SAL52784.1"/>
    </source>
</evidence>
<dbReference type="GO" id="GO:0015807">
    <property type="term" value="P:L-amino acid transport"/>
    <property type="evidence" value="ECO:0007669"/>
    <property type="project" value="TreeGrafter"/>
</dbReference>
<dbReference type="PROSITE" id="PS50893">
    <property type="entry name" value="ABC_TRANSPORTER_2"/>
    <property type="match status" value="1"/>
</dbReference>
<dbReference type="InterPro" id="IPR052156">
    <property type="entry name" value="BCAA_Transport_ATP-bd_LivF"/>
</dbReference>
<feature type="domain" description="ABC transporter" evidence="8">
    <location>
        <begin position="21"/>
        <end position="260"/>
    </location>
</feature>
<comment type="similarity">
    <text evidence="1">Belongs to the ABC transporter superfamily.</text>
</comment>
<comment type="caution">
    <text evidence="9">The sequence shown here is derived from an EMBL/GenBank/DDBJ whole genome shotgun (WGS) entry which is preliminary data.</text>
</comment>
<keyword evidence="4" id="KW-0997">Cell inner membrane</keyword>
<dbReference type="CDD" id="cd03224">
    <property type="entry name" value="ABC_TM1139_LivF_branched"/>
    <property type="match status" value="1"/>
</dbReference>
<keyword evidence="4" id="KW-0472">Membrane</keyword>
<evidence type="ECO:0000256" key="3">
    <source>
        <dbReference type="ARBA" id="ARBA00022475"/>
    </source>
</evidence>
<dbReference type="EMBL" id="FCON02000022">
    <property type="protein sequence ID" value="SAL52784.1"/>
    <property type="molecule type" value="Genomic_DNA"/>
</dbReference>
<dbReference type="SUPFAM" id="SSF52540">
    <property type="entry name" value="P-loop containing nucleoside triphosphate hydrolases"/>
    <property type="match status" value="1"/>
</dbReference>
<dbReference type="AlphaFoldDB" id="A0A158I894"/>
<evidence type="ECO:0000256" key="7">
    <source>
        <dbReference type="ARBA" id="ARBA00022970"/>
    </source>
</evidence>
<keyword evidence="6" id="KW-0067">ATP-binding</keyword>